<dbReference type="Proteomes" id="UP001403385">
    <property type="component" value="Unassembled WGS sequence"/>
</dbReference>
<evidence type="ECO:0000313" key="2">
    <source>
        <dbReference type="Proteomes" id="UP001403385"/>
    </source>
</evidence>
<dbReference type="RefSeq" id="WP_346822064.1">
    <property type="nucleotide sequence ID" value="NZ_JBDKWZ010000008.1"/>
</dbReference>
<proteinExistence type="predicted"/>
<comment type="caution">
    <text evidence="1">The sequence shown here is derived from an EMBL/GenBank/DDBJ whole genome shotgun (WGS) entry which is preliminary data.</text>
</comment>
<reference evidence="1 2" key="1">
    <citation type="submission" date="2024-04" db="EMBL/GenBank/DDBJ databases">
        <title>Novel genus in family Flammeovirgaceae.</title>
        <authorList>
            <person name="Nguyen T.H."/>
            <person name="Vuong T.Q."/>
            <person name="Le H."/>
            <person name="Kim S.-G."/>
        </authorList>
    </citation>
    <scope>NUCLEOTIDE SEQUENCE [LARGE SCALE GENOMIC DNA]</scope>
    <source>
        <strain evidence="1 2">JCM 23209</strain>
    </source>
</reference>
<sequence length="82" mass="9830">MKYFKTKLRYVEAYQFNMNDPYSIPDHSVVLHSERALVTYHQGQRLIMRDTDWIVFIAVLNQLKAFVISNEEFKDLFEEAIN</sequence>
<accession>A0AAW9SD47</accession>
<organism evidence="1 2">
    <name type="scientific">Rapidithrix thailandica</name>
    <dbReference type="NCBI Taxonomy" id="413964"/>
    <lineage>
        <taxon>Bacteria</taxon>
        <taxon>Pseudomonadati</taxon>
        <taxon>Bacteroidota</taxon>
        <taxon>Cytophagia</taxon>
        <taxon>Cytophagales</taxon>
        <taxon>Flammeovirgaceae</taxon>
        <taxon>Rapidithrix</taxon>
    </lineage>
</organism>
<dbReference type="AlphaFoldDB" id="A0AAW9SD47"/>
<gene>
    <name evidence="1" type="ORF">AAG747_15295</name>
</gene>
<protein>
    <submittedName>
        <fullName evidence="1">Uncharacterized protein</fullName>
    </submittedName>
</protein>
<dbReference type="EMBL" id="JBDKWZ010000008">
    <property type="protein sequence ID" value="MEN7549288.1"/>
    <property type="molecule type" value="Genomic_DNA"/>
</dbReference>
<keyword evidence="2" id="KW-1185">Reference proteome</keyword>
<evidence type="ECO:0000313" key="1">
    <source>
        <dbReference type="EMBL" id="MEN7549288.1"/>
    </source>
</evidence>
<name>A0AAW9SD47_9BACT</name>